<feature type="region of interest" description="Disordered" evidence="7">
    <location>
        <begin position="1105"/>
        <end position="1127"/>
    </location>
</feature>
<dbReference type="InterPro" id="IPR003598">
    <property type="entry name" value="Ig_sub2"/>
</dbReference>
<dbReference type="EMBL" id="JABXBU010000030">
    <property type="protein sequence ID" value="KAF8784701.1"/>
    <property type="molecule type" value="Genomic_DNA"/>
</dbReference>
<feature type="domain" description="Ig-like" evidence="9">
    <location>
        <begin position="702"/>
        <end position="792"/>
    </location>
</feature>
<name>A0A8T0F1J3_ARGBR</name>
<dbReference type="InterPro" id="IPR036179">
    <property type="entry name" value="Ig-like_dom_sf"/>
</dbReference>
<keyword evidence="2" id="KW-0677">Repeat</keyword>
<dbReference type="GO" id="GO:0050839">
    <property type="term" value="F:cell adhesion molecule binding"/>
    <property type="evidence" value="ECO:0007669"/>
    <property type="project" value="TreeGrafter"/>
</dbReference>
<dbReference type="Proteomes" id="UP000807504">
    <property type="component" value="Unassembled WGS sequence"/>
</dbReference>
<dbReference type="Pfam" id="PF00041">
    <property type="entry name" value="fn3"/>
    <property type="match status" value="1"/>
</dbReference>
<feature type="transmembrane region" description="Helical" evidence="8">
    <location>
        <begin position="1018"/>
        <end position="1041"/>
    </location>
</feature>
<keyword evidence="12" id="KW-1185">Reference proteome</keyword>
<dbReference type="Pfam" id="PF13927">
    <property type="entry name" value="Ig_3"/>
    <property type="match status" value="3"/>
</dbReference>
<dbReference type="Gene3D" id="2.60.40.10">
    <property type="entry name" value="Immunoglobulins"/>
    <property type="match status" value="10"/>
</dbReference>
<evidence type="ECO:0000256" key="4">
    <source>
        <dbReference type="ARBA" id="ARBA00023157"/>
    </source>
</evidence>
<keyword evidence="6" id="KW-0393">Immunoglobulin domain</keyword>
<dbReference type="SMART" id="SM00409">
    <property type="entry name" value="IG"/>
    <property type="match status" value="7"/>
</dbReference>
<dbReference type="PROSITE" id="PS50835">
    <property type="entry name" value="IG_LIKE"/>
    <property type="match status" value="8"/>
</dbReference>
<feature type="domain" description="Ig-like" evidence="9">
    <location>
        <begin position="235"/>
        <end position="324"/>
    </location>
</feature>
<dbReference type="CDD" id="cd00063">
    <property type="entry name" value="FN3"/>
    <property type="match status" value="1"/>
</dbReference>
<protein>
    <submittedName>
        <fullName evidence="11">Nephrin like protein</fullName>
    </submittedName>
</protein>
<keyword evidence="3 8" id="KW-0472">Membrane</keyword>
<sequence length="1252" mass="138433">MFKDSRQRGDNHWTRLVEVVLGQQYFRVKPHDTSVVAGRTAELHCHVGNRAGLVQWSKDGFLLGYDPDIPGYERYEMRVDHTRSAYTLLVHDARLDDEAEFQCQVGPGKNEKPIRSVARLTVLVPPKYLSINDLPDGMRSKFRKERKFFYRPGPSPETRNQMKWYRKNIELMPEASRTTVRREGEKLYSTMSSITLYPKGDISGSTYTCEALHPALEKPLKTTVCVGVLYPPHHPEIKGYQEGDLIHAGDRLSLTCTSTGGKPPAELQWLRNGDIIQGSFSTVGRDSTNTISFTVQRIDNNAIYTCAASNPLTPVPLVTAVKLSVVFPPNFILIDGPTEGNRGDTITLTCRSDISNPPAELTWLVDGVTFEPQDTTFHSVENGWYTTSNLTAIITRQNKNIKIFTCIAQNSPRHEKVFQTFNVSILYPPEAPTIIGYDDNSELREGDHQSFTCSALSGNPPADLRWYRGEIEEKEGTGKVLMSVKLSYKLLTVKLNDRNYVIVPQNVTISVEPLQPREGDTVNLECWSGSSNPVAYIVWWKDGTVLKEQHQSQTADAAYGGTSTRSRVSVPVTSADHRSRITCEAKNDAFQRSVQEHIILNVFYAPVFVTAGKVVEMVEGRSGEVNMTAKGYPEIHTYKWSKSGSFIPRRTEGYDELPGVTMDGSVLYFNQVSRHDSGAYTCVAQNIEGSASATLTLNVLYPAVIFNITENVEVSESESVQLECFADGNPLSEDTITWRHQGNSGTRLASMNSEPGHSILTISNLTRNDGHVLECVADNGVGNPSIRAAHVTVLYRPVILKYLLQKRVAAAERDSAELACIASGYPAVTFAWSFNGSTISAGQSDSLKYSVRQRRKHGNEWWSTLMVKSITEGDYGVYTCIAGNQMGHDFVPFNIVKRSIPDPPEALEYLNVSHQGALLVWTPGFDGGLPQSYQLRIQKNQGPPVSFVHIPMNTTSYLLSGLEQGTVYEVSISAKNTLGESLYTPPITFKTKSLPIMDSTISGPVSGGSSSVEFLPTWLLVAAVIGGLVVVANVLVCIIYIRRKRWCHNAQASTGSAASDDEALREKMVKKIPSEDRSPFYLTGTSVDMPVDGLDVDTFQQKPPTVKIHQVSRESSEDGQSSGRRCDCGGRQWSSTLICGGRSPGEEHSGNQHEQCPDILKRDSCHCHSTALPGKRVSEAEVEISTTLGAVMYGKSERSELATEPQEFMCRDMPGPPQITLTTFQSKSELPIRHTIIGPKLETVINGHDEDS</sequence>
<accession>A0A8T0F1J3</accession>
<dbReference type="GO" id="GO:0098609">
    <property type="term" value="P:cell-cell adhesion"/>
    <property type="evidence" value="ECO:0007669"/>
    <property type="project" value="TreeGrafter"/>
</dbReference>
<evidence type="ECO:0000259" key="9">
    <source>
        <dbReference type="PROSITE" id="PS50835"/>
    </source>
</evidence>
<dbReference type="PANTHER" id="PTHR11640">
    <property type="entry name" value="NEPHRIN"/>
    <property type="match status" value="1"/>
</dbReference>
<dbReference type="Pfam" id="PF08205">
    <property type="entry name" value="C2-set_2"/>
    <property type="match status" value="2"/>
</dbReference>
<dbReference type="InterPro" id="IPR007110">
    <property type="entry name" value="Ig-like_dom"/>
</dbReference>
<dbReference type="Pfam" id="PF07679">
    <property type="entry name" value="I-set"/>
    <property type="match status" value="2"/>
</dbReference>
<evidence type="ECO:0000256" key="8">
    <source>
        <dbReference type="SAM" id="Phobius"/>
    </source>
</evidence>
<dbReference type="AlphaFoldDB" id="A0A8T0F1J3"/>
<dbReference type="InterPro" id="IPR013162">
    <property type="entry name" value="CD80_C2-set"/>
</dbReference>
<dbReference type="SMART" id="SM00408">
    <property type="entry name" value="IGc2"/>
    <property type="match status" value="7"/>
</dbReference>
<organism evidence="11 12">
    <name type="scientific">Argiope bruennichi</name>
    <name type="common">Wasp spider</name>
    <name type="synonym">Aranea bruennichi</name>
    <dbReference type="NCBI Taxonomy" id="94029"/>
    <lineage>
        <taxon>Eukaryota</taxon>
        <taxon>Metazoa</taxon>
        <taxon>Ecdysozoa</taxon>
        <taxon>Arthropoda</taxon>
        <taxon>Chelicerata</taxon>
        <taxon>Arachnida</taxon>
        <taxon>Araneae</taxon>
        <taxon>Araneomorphae</taxon>
        <taxon>Entelegynae</taxon>
        <taxon>Araneoidea</taxon>
        <taxon>Araneidae</taxon>
        <taxon>Argiope</taxon>
    </lineage>
</organism>
<dbReference type="GO" id="GO:0005911">
    <property type="term" value="C:cell-cell junction"/>
    <property type="evidence" value="ECO:0007669"/>
    <property type="project" value="TreeGrafter"/>
</dbReference>
<keyword evidence="8" id="KW-1133">Transmembrane helix</keyword>
<evidence type="ECO:0000256" key="3">
    <source>
        <dbReference type="ARBA" id="ARBA00023136"/>
    </source>
</evidence>
<gene>
    <name evidence="11" type="ORF">HNY73_010346</name>
</gene>
<evidence type="ECO:0000256" key="5">
    <source>
        <dbReference type="ARBA" id="ARBA00023180"/>
    </source>
</evidence>
<dbReference type="InterPro" id="IPR003599">
    <property type="entry name" value="Ig_sub"/>
</dbReference>
<dbReference type="GO" id="GO:0009653">
    <property type="term" value="P:anatomical structure morphogenesis"/>
    <property type="evidence" value="ECO:0007669"/>
    <property type="project" value="UniProtKB-ARBA"/>
</dbReference>
<feature type="domain" description="Ig-like" evidence="9">
    <location>
        <begin position="797"/>
        <end position="884"/>
    </location>
</feature>
<feature type="domain" description="Ig-like" evidence="9">
    <location>
        <begin position="606"/>
        <end position="698"/>
    </location>
</feature>
<feature type="domain" description="Ig-like" evidence="9">
    <location>
        <begin position="24"/>
        <end position="121"/>
    </location>
</feature>
<evidence type="ECO:0000259" key="10">
    <source>
        <dbReference type="PROSITE" id="PS50853"/>
    </source>
</evidence>
<evidence type="ECO:0000256" key="2">
    <source>
        <dbReference type="ARBA" id="ARBA00022737"/>
    </source>
</evidence>
<dbReference type="GO" id="GO:0005886">
    <property type="term" value="C:plasma membrane"/>
    <property type="evidence" value="ECO:0007669"/>
    <property type="project" value="TreeGrafter"/>
</dbReference>
<comment type="caution">
    <text evidence="11">The sequence shown here is derived from an EMBL/GenBank/DDBJ whole genome shotgun (WGS) entry which is preliminary data.</text>
</comment>
<evidence type="ECO:0000313" key="12">
    <source>
        <dbReference type="Proteomes" id="UP000807504"/>
    </source>
</evidence>
<dbReference type="PANTHER" id="PTHR11640:SF31">
    <property type="entry name" value="IRREGULAR CHIASM C-ROUGHEST PROTEIN-RELATED"/>
    <property type="match status" value="1"/>
</dbReference>
<dbReference type="PROSITE" id="PS50853">
    <property type="entry name" value="FN3"/>
    <property type="match status" value="1"/>
</dbReference>
<feature type="domain" description="Fibronectin type-III" evidence="10">
    <location>
        <begin position="903"/>
        <end position="994"/>
    </location>
</feature>
<reference evidence="11" key="2">
    <citation type="submission" date="2020-06" db="EMBL/GenBank/DDBJ databases">
        <authorList>
            <person name="Sheffer M."/>
        </authorList>
    </citation>
    <scope>NUCLEOTIDE SEQUENCE</scope>
</reference>
<dbReference type="InterPro" id="IPR036116">
    <property type="entry name" value="FN3_sf"/>
</dbReference>
<keyword evidence="4" id="KW-1015">Disulfide bond</keyword>
<keyword evidence="5" id="KW-0325">Glycoprotein</keyword>
<dbReference type="SUPFAM" id="SSF49265">
    <property type="entry name" value="Fibronectin type III"/>
    <property type="match status" value="1"/>
</dbReference>
<dbReference type="SMART" id="SM00060">
    <property type="entry name" value="FN3"/>
    <property type="match status" value="1"/>
</dbReference>
<evidence type="ECO:0000256" key="7">
    <source>
        <dbReference type="SAM" id="MobiDB-lite"/>
    </source>
</evidence>
<evidence type="ECO:0000313" key="11">
    <source>
        <dbReference type="EMBL" id="KAF8784701.1"/>
    </source>
</evidence>
<proteinExistence type="predicted"/>
<reference evidence="11" key="1">
    <citation type="journal article" date="2020" name="bioRxiv">
        <title>Chromosome-level reference genome of the European wasp spider Argiope bruennichi: a resource for studies on range expansion and evolutionary adaptation.</title>
        <authorList>
            <person name="Sheffer M.M."/>
            <person name="Hoppe A."/>
            <person name="Krehenwinkel H."/>
            <person name="Uhl G."/>
            <person name="Kuss A.W."/>
            <person name="Jensen L."/>
            <person name="Jensen C."/>
            <person name="Gillespie R.G."/>
            <person name="Hoff K.J."/>
            <person name="Prost S."/>
        </authorList>
    </citation>
    <scope>NUCLEOTIDE SEQUENCE</scope>
</reference>
<feature type="domain" description="Ig-like" evidence="9">
    <location>
        <begin position="504"/>
        <end position="595"/>
    </location>
</feature>
<dbReference type="GO" id="GO:0030154">
    <property type="term" value="P:cell differentiation"/>
    <property type="evidence" value="ECO:0007669"/>
    <property type="project" value="UniProtKB-ARBA"/>
</dbReference>
<dbReference type="SUPFAM" id="SSF48726">
    <property type="entry name" value="Immunoglobulin"/>
    <property type="match status" value="9"/>
</dbReference>
<dbReference type="CDD" id="cd00096">
    <property type="entry name" value="Ig"/>
    <property type="match status" value="3"/>
</dbReference>
<dbReference type="InterPro" id="IPR013098">
    <property type="entry name" value="Ig_I-set"/>
</dbReference>
<dbReference type="InterPro" id="IPR051275">
    <property type="entry name" value="Cell_adhesion_signaling"/>
</dbReference>
<evidence type="ECO:0000256" key="6">
    <source>
        <dbReference type="ARBA" id="ARBA00023319"/>
    </source>
</evidence>
<feature type="domain" description="Ig-like" evidence="9">
    <location>
        <begin position="432"/>
        <end position="468"/>
    </location>
</feature>
<dbReference type="InterPro" id="IPR013783">
    <property type="entry name" value="Ig-like_fold"/>
</dbReference>
<evidence type="ECO:0000256" key="1">
    <source>
        <dbReference type="ARBA" id="ARBA00004479"/>
    </source>
</evidence>
<comment type="subcellular location">
    <subcellularLocation>
        <location evidence="1">Membrane</location>
        <topology evidence="1">Single-pass type I membrane protein</topology>
    </subcellularLocation>
</comment>
<keyword evidence="8" id="KW-0812">Transmembrane</keyword>
<feature type="domain" description="Ig-like" evidence="9">
    <location>
        <begin position="329"/>
        <end position="424"/>
    </location>
</feature>
<dbReference type="InterPro" id="IPR003961">
    <property type="entry name" value="FN3_dom"/>
</dbReference>